<keyword evidence="6" id="KW-1185">Reference proteome</keyword>
<dbReference type="NCBIfam" id="NF005899">
    <property type="entry name" value="PRK07869.1"/>
    <property type="match status" value="1"/>
</dbReference>
<dbReference type="GO" id="GO:0004040">
    <property type="term" value="F:amidase activity"/>
    <property type="evidence" value="ECO:0007669"/>
    <property type="project" value="UniProtKB-EC"/>
</dbReference>
<gene>
    <name evidence="5" type="ORF">IU449_01105</name>
</gene>
<dbReference type="PANTHER" id="PTHR11895">
    <property type="entry name" value="TRANSAMIDASE"/>
    <property type="match status" value="1"/>
</dbReference>
<dbReference type="RefSeq" id="WP_195000106.1">
    <property type="nucleotide sequence ID" value="NZ_JADLQN010000001.1"/>
</dbReference>
<dbReference type="EMBL" id="JADLQN010000001">
    <property type="protein sequence ID" value="MBF6353160.1"/>
    <property type="molecule type" value="Genomic_DNA"/>
</dbReference>
<dbReference type="Proteomes" id="UP000707731">
    <property type="component" value="Unassembled WGS sequence"/>
</dbReference>
<comment type="similarity">
    <text evidence="2">Belongs to the amidase family.</text>
</comment>
<dbReference type="PANTHER" id="PTHR11895:SF7">
    <property type="entry name" value="GLUTAMYL-TRNA(GLN) AMIDOTRANSFERASE SUBUNIT A, MITOCHONDRIAL"/>
    <property type="match status" value="1"/>
</dbReference>
<proteinExistence type="inferred from homology"/>
<dbReference type="SUPFAM" id="SSF75304">
    <property type="entry name" value="Amidase signature (AS) enzymes"/>
    <property type="match status" value="1"/>
</dbReference>
<evidence type="ECO:0000256" key="1">
    <source>
        <dbReference type="ARBA" id="ARBA00001311"/>
    </source>
</evidence>
<comment type="catalytic activity">
    <reaction evidence="1">
        <text>a monocarboxylic acid amide + H2O = a monocarboxylate + NH4(+)</text>
        <dbReference type="Rhea" id="RHEA:12020"/>
        <dbReference type="ChEBI" id="CHEBI:15377"/>
        <dbReference type="ChEBI" id="CHEBI:28938"/>
        <dbReference type="ChEBI" id="CHEBI:35757"/>
        <dbReference type="ChEBI" id="CHEBI:83628"/>
        <dbReference type="EC" id="3.5.1.4"/>
    </reaction>
</comment>
<dbReference type="InterPro" id="IPR020556">
    <property type="entry name" value="Amidase_CS"/>
</dbReference>
<reference evidence="5 6" key="1">
    <citation type="submission" date="2020-10" db="EMBL/GenBank/DDBJ databases">
        <title>Identification of Nocardia species via Next-generation sequencing and recognition of intraspecies genetic diversity.</title>
        <authorList>
            <person name="Li P."/>
            <person name="Li P."/>
            <person name="Lu B."/>
        </authorList>
    </citation>
    <scope>NUCLEOTIDE SEQUENCE [LARGE SCALE GENOMIC DNA]</scope>
    <source>
        <strain evidence="5 6">BJ06-0143</strain>
    </source>
</reference>
<evidence type="ECO:0000313" key="6">
    <source>
        <dbReference type="Proteomes" id="UP000707731"/>
    </source>
</evidence>
<evidence type="ECO:0000259" key="4">
    <source>
        <dbReference type="Pfam" id="PF01425"/>
    </source>
</evidence>
<name>A0ABS0D3U7_9NOCA</name>
<keyword evidence="5" id="KW-0378">Hydrolase</keyword>
<organism evidence="5 6">
    <name type="scientific">Nocardia higoensis</name>
    <dbReference type="NCBI Taxonomy" id="228599"/>
    <lineage>
        <taxon>Bacteria</taxon>
        <taxon>Bacillati</taxon>
        <taxon>Actinomycetota</taxon>
        <taxon>Actinomycetes</taxon>
        <taxon>Mycobacteriales</taxon>
        <taxon>Nocardiaceae</taxon>
        <taxon>Nocardia</taxon>
    </lineage>
</organism>
<dbReference type="InterPro" id="IPR000120">
    <property type="entry name" value="Amidase"/>
</dbReference>
<dbReference type="PROSITE" id="PS00571">
    <property type="entry name" value="AMIDASES"/>
    <property type="match status" value="1"/>
</dbReference>
<evidence type="ECO:0000313" key="5">
    <source>
        <dbReference type="EMBL" id="MBF6353160.1"/>
    </source>
</evidence>
<feature type="domain" description="Amidase" evidence="4">
    <location>
        <begin position="33"/>
        <end position="448"/>
    </location>
</feature>
<protein>
    <recommendedName>
        <fullName evidence="3">amidase</fullName>
        <ecNumber evidence="3">3.5.1.4</ecNumber>
    </recommendedName>
</protein>
<dbReference type="Gene3D" id="3.90.1300.10">
    <property type="entry name" value="Amidase signature (AS) domain"/>
    <property type="match status" value="1"/>
</dbReference>
<sequence>MSTVHAFTDDALGDLDALGVAARIRGGEVSREEVLEAAITRVGKVQPHLNAVQVECFDRARNQPPTSGPFAGVPTFVKDNADVAGVPTCHGSAAFTPYPATADSAPAHQFLAQGFTVLGKSTLCEFGLTASTEYVDRPPTRNPWNTDYSVGASSGGSAALVASGAVPIAHANDGGGSIRIPAAVTGLVGLKPTRNRLLDQPGARQLPVNLVCEGVLTRTVRDTAHYLAAAERHRPEPGLAPVGLVEGPADRRLRIGVIRYDVLGRPVHPETDRILSSAAEMFADRGHELTERRLLVDVQFVEDFTLYWSLFAVLMSAGFLVNHGRRFDPRKLDPFTRGLARKVARNPHRLPGAIRRLRGGPELYARHFADVDVLLTPTLAHPAPRIGEHHPGQPADELFAKLIDYVGFTPLANVGGGPAISLPHGRHTHGLPGSVQIFAPHGGERTLLQLAYELEAVAPFPRITE</sequence>
<accession>A0ABS0D3U7</accession>
<comment type="caution">
    <text evidence="5">The sequence shown here is derived from an EMBL/GenBank/DDBJ whole genome shotgun (WGS) entry which is preliminary data.</text>
</comment>
<evidence type="ECO:0000256" key="3">
    <source>
        <dbReference type="ARBA" id="ARBA00012922"/>
    </source>
</evidence>
<dbReference type="InterPro" id="IPR023631">
    <property type="entry name" value="Amidase_dom"/>
</dbReference>
<dbReference type="Pfam" id="PF01425">
    <property type="entry name" value="Amidase"/>
    <property type="match status" value="1"/>
</dbReference>
<dbReference type="InterPro" id="IPR036928">
    <property type="entry name" value="AS_sf"/>
</dbReference>
<dbReference type="EC" id="3.5.1.4" evidence="3"/>
<evidence type="ECO:0000256" key="2">
    <source>
        <dbReference type="ARBA" id="ARBA00009199"/>
    </source>
</evidence>